<accession>A0ABD4SFD6</accession>
<comment type="caution">
    <text evidence="1">The sequence shown here is derived from an EMBL/GenBank/DDBJ whole genome shotgun (WGS) entry which is preliminary data.</text>
</comment>
<organism evidence="1 2">
    <name type="scientific">Lactobacillus delbrueckii subsp. allosunkii</name>
    <dbReference type="NCBI Taxonomy" id="1050107"/>
    <lineage>
        <taxon>Bacteria</taxon>
        <taxon>Bacillati</taxon>
        <taxon>Bacillota</taxon>
        <taxon>Bacilli</taxon>
        <taxon>Lactobacillales</taxon>
        <taxon>Lactobacillaceae</taxon>
        <taxon>Lactobacillus</taxon>
    </lineage>
</organism>
<dbReference type="RefSeq" id="WP_155258955.1">
    <property type="nucleotide sequence ID" value="NZ_JAJNUD010000017.1"/>
</dbReference>
<dbReference type="AlphaFoldDB" id="A0ABD4SFD6"/>
<dbReference type="EMBL" id="JAJNUD010000017">
    <property type="protein sequence ID" value="MCD5518332.1"/>
    <property type="molecule type" value="Genomic_DNA"/>
</dbReference>
<evidence type="ECO:0000313" key="1">
    <source>
        <dbReference type="EMBL" id="MCD5518332.1"/>
    </source>
</evidence>
<evidence type="ECO:0000313" key="2">
    <source>
        <dbReference type="Proteomes" id="UP001320314"/>
    </source>
</evidence>
<sequence length="48" mass="5455">MNFILDLERFCENLGHEAKAEKSKKKHKGFSLICIGSVVDGHYYGGKR</sequence>
<name>A0ABD4SFD6_9LACO</name>
<gene>
    <name evidence="1" type="ORF">LOB39_07145</name>
</gene>
<protein>
    <submittedName>
        <fullName evidence="1">Uncharacterized protein</fullName>
    </submittedName>
</protein>
<proteinExistence type="predicted"/>
<reference evidence="1 2" key="1">
    <citation type="submission" date="2021-12" db="EMBL/GenBank/DDBJ databases">
        <title>Antimicrobial susceptibility of Lactobacillus delbrueckii subsp. lactis obtained from milk products and other habitats.</title>
        <authorList>
            <person name="Shani N."/>
        </authorList>
    </citation>
    <scope>NUCLEOTIDE SEQUENCE [LARGE SCALE GENOMIC DNA]</scope>
    <source>
        <strain evidence="1 2">CIRM BIA 266</strain>
    </source>
</reference>
<dbReference type="Proteomes" id="UP001320314">
    <property type="component" value="Unassembled WGS sequence"/>
</dbReference>